<dbReference type="InterPro" id="IPR051686">
    <property type="entry name" value="Lipoprotein_DolP"/>
</dbReference>
<reference evidence="3 4" key="1">
    <citation type="submission" date="2020-02" db="EMBL/GenBank/DDBJ databases">
        <title>Ideonella bacterium strain TBM-1.</title>
        <authorList>
            <person name="Chen W.-M."/>
        </authorList>
    </citation>
    <scope>NUCLEOTIDE SEQUENCE [LARGE SCALE GENOMIC DNA]</scope>
    <source>
        <strain evidence="3 4">TBM-1</strain>
    </source>
</reference>
<dbReference type="Proteomes" id="UP000484255">
    <property type="component" value="Unassembled WGS sequence"/>
</dbReference>
<organism evidence="3 4">
    <name type="scientific">Ideonella livida</name>
    <dbReference type="NCBI Taxonomy" id="2707176"/>
    <lineage>
        <taxon>Bacteria</taxon>
        <taxon>Pseudomonadati</taxon>
        <taxon>Pseudomonadota</taxon>
        <taxon>Betaproteobacteria</taxon>
        <taxon>Burkholderiales</taxon>
        <taxon>Sphaerotilaceae</taxon>
        <taxon>Ideonella</taxon>
    </lineage>
</organism>
<evidence type="ECO:0000313" key="3">
    <source>
        <dbReference type="EMBL" id="NDY91016.1"/>
    </source>
</evidence>
<gene>
    <name evidence="3" type="ORF">G3A44_07380</name>
</gene>
<dbReference type="RefSeq" id="WP_163456865.1">
    <property type="nucleotide sequence ID" value="NZ_JAAGOH010000006.1"/>
</dbReference>
<keyword evidence="1" id="KW-0732">Signal</keyword>
<dbReference type="InterPro" id="IPR007055">
    <property type="entry name" value="BON_dom"/>
</dbReference>
<dbReference type="InterPro" id="IPR014004">
    <property type="entry name" value="Transpt-assoc_nodulatn_dom_bac"/>
</dbReference>
<dbReference type="PANTHER" id="PTHR34606:SF4">
    <property type="entry name" value="OUTER MEMBRANE LIPOPROTEIN DOLP"/>
    <property type="match status" value="1"/>
</dbReference>
<dbReference type="SMART" id="SM00749">
    <property type="entry name" value="BON"/>
    <property type="match status" value="2"/>
</dbReference>
<dbReference type="AlphaFoldDB" id="A0A7C9PG30"/>
<name>A0A7C9PG30_9BURK</name>
<accession>A0A7C9PG30</accession>
<dbReference type="PROSITE" id="PS50914">
    <property type="entry name" value="BON"/>
    <property type="match status" value="2"/>
</dbReference>
<evidence type="ECO:0000256" key="1">
    <source>
        <dbReference type="ARBA" id="ARBA00022729"/>
    </source>
</evidence>
<feature type="domain" description="BON" evidence="2">
    <location>
        <begin position="56"/>
        <end position="125"/>
    </location>
</feature>
<sequence>MTVQHQAPRRAGWTSAALLLGAASLLSACVPVPLMIGGLAAGGVLVQTDRRTSGTQLEDQSIEVKAMMRVPKALGDRGHLNFTSYNRVVLITGEAASEADRALAADTASRIENVRSVVNEAAVMTSSALSERTRDGLITTKVKATLVDAGDVEANAFKVVTERGIVYLMGLVTDKEAERATTLIRTIDGVQKVVRVTETISEAQLMEIKARLARPASDKPASTKPAS</sequence>
<dbReference type="Pfam" id="PF04972">
    <property type="entry name" value="BON"/>
    <property type="match status" value="2"/>
</dbReference>
<evidence type="ECO:0000313" key="4">
    <source>
        <dbReference type="Proteomes" id="UP000484255"/>
    </source>
</evidence>
<proteinExistence type="predicted"/>
<feature type="domain" description="BON" evidence="2">
    <location>
        <begin position="134"/>
        <end position="204"/>
    </location>
</feature>
<protein>
    <submittedName>
        <fullName evidence="3">BON domain-containing protein</fullName>
    </submittedName>
</protein>
<evidence type="ECO:0000259" key="2">
    <source>
        <dbReference type="PROSITE" id="PS50914"/>
    </source>
</evidence>
<dbReference type="PANTHER" id="PTHR34606">
    <property type="entry name" value="BON DOMAIN-CONTAINING PROTEIN"/>
    <property type="match status" value="1"/>
</dbReference>
<dbReference type="EMBL" id="JAAGOH010000006">
    <property type="protein sequence ID" value="NDY91016.1"/>
    <property type="molecule type" value="Genomic_DNA"/>
</dbReference>
<keyword evidence="4" id="KW-1185">Reference proteome</keyword>
<comment type="caution">
    <text evidence="3">The sequence shown here is derived from an EMBL/GenBank/DDBJ whole genome shotgun (WGS) entry which is preliminary data.</text>
</comment>